<name>A0ABS9Z1K6_9HYPH</name>
<reference evidence="4" key="1">
    <citation type="journal article" date="2022" name="ISME J.">
        <title>Identification of active gaseous-alkane degraders at natural gas seeps.</title>
        <authorList>
            <person name="Farhan Ul Haque M."/>
            <person name="Hernandez M."/>
            <person name="Crombie A.T."/>
            <person name="Murrell J.C."/>
        </authorList>
    </citation>
    <scope>NUCLEOTIDE SEQUENCE</scope>
    <source>
        <strain evidence="4">PC2</strain>
    </source>
</reference>
<dbReference type="RefSeq" id="WP_243065418.1">
    <property type="nucleotide sequence ID" value="NZ_JAIVFK010000011.1"/>
</dbReference>
<sequence>MIRKSLVVALVAGLSLASAEARADERALDGVLGAGAGALVLGPVGLVAGGVIGYAAGPHINCGLRGGCARRTHHYHYRRQASAPARRSAGVATPSQRSTTTPGN</sequence>
<feature type="transmembrane region" description="Helical" evidence="2">
    <location>
        <begin position="31"/>
        <end position="56"/>
    </location>
</feature>
<feature type="region of interest" description="Disordered" evidence="1">
    <location>
        <begin position="78"/>
        <end position="104"/>
    </location>
</feature>
<evidence type="ECO:0000256" key="2">
    <source>
        <dbReference type="SAM" id="Phobius"/>
    </source>
</evidence>
<evidence type="ECO:0000256" key="3">
    <source>
        <dbReference type="SAM" id="SignalP"/>
    </source>
</evidence>
<organism evidence="4 5">
    <name type="scientific">Candidatus Rhodoblastus alkanivorans</name>
    <dbReference type="NCBI Taxonomy" id="2954117"/>
    <lineage>
        <taxon>Bacteria</taxon>
        <taxon>Pseudomonadati</taxon>
        <taxon>Pseudomonadota</taxon>
        <taxon>Alphaproteobacteria</taxon>
        <taxon>Hyphomicrobiales</taxon>
        <taxon>Rhodoblastaceae</taxon>
        <taxon>Rhodoblastus</taxon>
    </lineage>
</organism>
<evidence type="ECO:0000313" key="5">
    <source>
        <dbReference type="Proteomes" id="UP001139104"/>
    </source>
</evidence>
<feature type="compositionally biased region" description="Low complexity" evidence="1">
    <location>
        <begin position="80"/>
        <end position="89"/>
    </location>
</feature>
<feature type="compositionally biased region" description="Polar residues" evidence="1">
    <location>
        <begin position="93"/>
        <end position="104"/>
    </location>
</feature>
<keyword evidence="2" id="KW-0472">Membrane</keyword>
<protein>
    <submittedName>
        <fullName evidence="4">Uncharacterized protein</fullName>
    </submittedName>
</protein>
<proteinExistence type="predicted"/>
<keyword evidence="2" id="KW-1133">Transmembrane helix</keyword>
<keyword evidence="5" id="KW-1185">Reference proteome</keyword>
<keyword evidence="2" id="KW-0812">Transmembrane</keyword>
<feature type="signal peptide" evidence="3">
    <location>
        <begin position="1"/>
        <end position="23"/>
    </location>
</feature>
<evidence type="ECO:0000256" key="1">
    <source>
        <dbReference type="SAM" id="MobiDB-lite"/>
    </source>
</evidence>
<feature type="chain" id="PRO_5046505667" evidence="3">
    <location>
        <begin position="24"/>
        <end position="104"/>
    </location>
</feature>
<evidence type="ECO:0000313" key="4">
    <source>
        <dbReference type="EMBL" id="MCI4681345.1"/>
    </source>
</evidence>
<dbReference type="EMBL" id="JAIVFP010000001">
    <property type="protein sequence ID" value="MCI4681345.1"/>
    <property type="molecule type" value="Genomic_DNA"/>
</dbReference>
<keyword evidence="3" id="KW-0732">Signal</keyword>
<dbReference type="Proteomes" id="UP001139104">
    <property type="component" value="Unassembled WGS sequence"/>
</dbReference>
<accession>A0ABS9Z1K6</accession>
<gene>
    <name evidence="4" type="ORF">K2U94_00935</name>
</gene>
<comment type="caution">
    <text evidence="4">The sequence shown here is derived from an EMBL/GenBank/DDBJ whole genome shotgun (WGS) entry which is preliminary data.</text>
</comment>